<keyword evidence="5 6" id="KW-0234">DNA repair</keyword>
<dbReference type="InterPro" id="IPR011335">
    <property type="entry name" value="Restrct_endonuc-II-like"/>
</dbReference>
<dbReference type="SUPFAM" id="SSF52980">
    <property type="entry name" value="Restriction endonuclease-like"/>
    <property type="match status" value="1"/>
</dbReference>
<dbReference type="InterPro" id="IPR004603">
    <property type="entry name" value="DNA_mismatch_endonuc_vsr"/>
</dbReference>
<dbReference type="EMBL" id="CP000473">
    <property type="protein sequence ID" value="ABJ82677.1"/>
    <property type="molecule type" value="Genomic_DNA"/>
</dbReference>
<evidence type="ECO:0000256" key="1">
    <source>
        <dbReference type="ARBA" id="ARBA00022722"/>
    </source>
</evidence>
<dbReference type="FunCoup" id="Q027Y0">
    <property type="interactions" value="32"/>
</dbReference>
<comment type="function">
    <text evidence="6">May nick specific sequences that contain T:G mispairs resulting from m5C-deamination.</text>
</comment>
<dbReference type="KEGG" id="sus:Acid_1687"/>
<name>Q027Y0_SOLUE</name>
<keyword evidence="2 6" id="KW-0255">Endonuclease</keyword>
<comment type="similarity">
    <text evidence="6">Belongs to the vsr family.</text>
</comment>
<dbReference type="NCBIfam" id="TIGR00632">
    <property type="entry name" value="vsr"/>
    <property type="match status" value="1"/>
</dbReference>
<dbReference type="GO" id="GO:0016787">
    <property type="term" value="F:hydrolase activity"/>
    <property type="evidence" value="ECO:0007669"/>
    <property type="project" value="UniProtKB-KW"/>
</dbReference>
<dbReference type="eggNOG" id="COG3727">
    <property type="taxonomic scope" value="Bacteria"/>
</dbReference>
<evidence type="ECO:0000256" key="5">
    <source>
        <dbReference type="ARBA" id="ARBA00023204"/>
    </source>
</evidence>
<dbReference type="Gene3D" id="3.40.960.10">
    <property type="entry name" value="VSR Endonuclease"/>
    <property type="match status" value="1"/>
</dbReference>
<dbReference type="InParanoid" id="Q027Y0"/>
<keyword evidence="4 6" id="KW-0378">Hydrolase</keyword>
<evidence type="ECO:0000256" key="2">
    <source>
        <dbReference type="ARBA" id="ARBA00022759"/>
    </source>
</evidence>
<evidence type="ECO:0000256" key="4">
    <source>
        <dbReference type="ARBA" id="ARBA00022801"/>
    </source>
</evidence>
<dbReference type="GO" id="GO:0004519">
    <property type="term" value="F:endonuclease activity"/>
    <property type="evidence" value="ECO:0007669"/>
    <property type="project" value="UniProtKB-KW"/>
</dbReference>
<dbReference type="REBASE" id="13781">
    <property type="entry name" value="V.SusEORF1689P"/>
</dbReference>
<dbReference type="OrthoDB" id="9801520at2"/>
<evidence type="ECO:0000313" key="7">
    <source>
        <dbReference type="EMBL" id="ABJ82677.1"/>
    </source>
</evidence>
<keyword evidence="3 6" id="KW-0227">DNA damage</keyword>
<dbReference type="EC" id="3.1.-.-" evidence="6"/>
<reference evidence="7" key="1">
    <citation type="submission" date="2006-10" db="EMBL/GenBank/DDBJ databases">
        <title>Complete sequence of Solibacter usitatus Ellin6076.</title>
        <authorList>
            <consortium name="US DOE Joint Genome Institute"/>
            <person name="Copeland A."/>
            <person name="Lucas S."/>
            <person name="Lapidus A."/>
            <person name="Barry K."/>
            <person name="Detter J.C."/>
            <person name="Glavina del Rio T."/>
            <person name="Hammon N."/>
            <person name="Israni S."/>
            <person name="Dalin E."/>
            <person name="Tice H."/>
            <person name="Pitluck S."/>
            <person name="Thompson L.S."/>
            <person name="Brettin T."/>
            <person name="Bruce D."/>
            <person name="Han C."/>
            <person name="Tapia R."/>
            <person name="Gilna P."/>
            <person name="Schmutz J."/>
            <person name="Larimer F."/>
            <person name="Land M."/>
            <person name="Hauser L."/>
            <person name="Kyrpides N."/>
            <person name="Mikhailova N."/>
            <person name="Janssen P.H."/>
            <person name="Kuske C.R."/>
            <person name="Richardson P."/>
        </authorList>
    </citation>
    <scope>NUCLEOTIDE SEQUENCE</scope>
    <source>
        <strain evidence="7">Ellin6076</strain>
    </source>
</reference>
<accession>Q027Y0</accession>
<evidence type="ECO:0000256" key="3">
    <source>
        <dbReference type="ARBA" id="ARBA00022763"/>
    </source>
</evidence>
<dbReference type="CDD" id="cd00221">
    <property type="entry name" value="Vsr"/>
    <property type="match status" value="1"/>
</dbReference>
<sequence length="138" mass="16106">MDSISPERRSANMRRIRSRDTSPEIAVRRLVHSMGFRFRLHVATLPGKPDIVLPRLKRIIEVRGCFWHQHPGCIDSHIPKSRTEYWESKLTKNQRRDEENLAKLTAAGWTALTVWECQLSDSEKLRELLREFLLGGSE</sequence>
<dbReference type="GO" id="GO:0006298">
    <property type="term" value="P:mismatch repair"/>
    <property type="evidence" value="ECO:0007669"/>
    <property type="project" value="UniProtKB-UniRule"/>
</dbReference>
<dbReference type="Pfam" id="PF03852">
    <property type="entry name" value="Vsr"/>
    <property type="match status" value="1"/>
</dbReference>
<organism evidence="7">
    <name type="scientific">Solibacter usitatus (strain Ellin6076)</name>
    <dbReference type="NCBI Taxonomy" id="234267"/>
    <lineage>
        <taxon>Bacteria</taxon>
        <taxon>Pseudomonadati</taxon>
        <taxon>Acidobacteriota</taxon>
        <taxon>Terriglobia</taxon>
        <taxon>Bryobacterales</taxon>
        <taxon>Solibacteraceae</taxon>
        <taxon>Candidatus Solibacter</taxon>
    </lineage>
</organism>
<proteinExistence type="inferred from homology"/>
<dbReference type="STRING" id="234267.Acid_1687"/>
<protein>
    <recommendedName>
        <fullName evidence="6">Very short patch repair endonuclease</fullName>
        <ecNumber evidence="6">3.1.-.-</ecNumber>
    </recommendedName>
</protein>
<dbReference type="HOGENOM" id="CLU_111913_3_0_0"/>
<gene>
    <name evidence="7" type="ordered locus">Acid_1687</name>
</gene>
<evidence type="ECO:0000256" key="6">
    <source>
        <dbReference type="PIRNR" id="PIRNR018267"/>
    </source>
</evidence>
<keyword evidence="1 6" id="KW-0540">Nuclease</keyword>
<dbReference type="AlphaFoldDB" id="Q027Y0"/>
<dbReference type="PIRSF" id="PIRSF018267">
    <property type="entry name" value="VSR_endonuc"/>
    <property type="match status" value="1"/>
</dbReference>